<dbReference type="Gene3D" id="1.10.555.10">
    <property type="entry name" value="Rho GTPase activation protein"/>
    <property type="match status" value="1"/>
</dbReference>
<sequence length="787" mass="88022">MENLKKHMYRVHQLAQQTVGRAERSEVRSEDLQQVEQRIEAMVEVLHRFKSKLSDCFRSRSKEDNFEKRRKKLDEYNLVVTLLNDSRQLNATTDTNLLSPVMSAYANSLLCIVDGMVDMEIDIERHVFENLAPFFEAEKSILHTKEKLKRLVLDMDAAKTRHSAGQSRGEKNDHIQEEYSNAHVRVENCKDIFATEVFSLASKEVEMANVFSALLKIQMDFYKSAYTSLENCLAAVTERIDKHPRRPVYGQSLEKHLRYSSREIALVLEVCCAALTDIGLNAEGLFRIPGNSLKVRRLKTAFDAGELDLSEFEFDPHAIAGALKQYLRELPEPLLCNNFYDDWLRAVGKELPQERLASIKRVLEQVPECNYKNIRYLIKFLCKVAQNHAVTKMTSQNLAIIFEPSLLWSAREDDSAALTRNSQVGLLIDCLITNSDYLFPDDIQFTSPLISSLHRRDNSGVDSDSYELTESVNASASEDGSSAESSGQRQCPTSSSASKQSSGRKVKPPAPPPPIMESHPSISIPAEEKATGRRLFDDSNSSYSGEQQQFICYSPKSNEKNDSSSWVDLEVVTVRENSPSVASVPVPRARLSVKKEPAVASKRFSINVASDHGESAAQLDDKAFSLDRSFVKQKKENVSKPLSSPSVASYSNSTDIGGAAGSYDAVKDGGQKSTFVVPNRPPLPKKSILSKHSFSFKGNAKTYHPNSRAKDNDAVCRWESNSKLSDEAVISDADSAKQLLADRPDNMRVKLAKQETMEIDSNICYRSKPRLPEKPKCTGTFASSTKL</sequence>
<evidence type="ECO:0000256" key="1">
    <source>
        <dbReference type="ARBA" id="ARBA00022468"/>
    </source>
</evidence>
<dbReference type="InterPro" id="IPR004148">
    <property type="entry name" value="BAR_dom"/>
</dbReference>
<accession>A0A5S6QMR9</accession>
<dbReference type="AlphaFoldDB" id="A0A5S6QMR9"/>
<dbReference type="Pfam" id="PF03114">
    <property type="entry name" value="BAR"/>
    <property type="match status" value="1"/>
</dbReference>
<evidence type="ECO:0000313" key="6">
    <source>
        <dbReference type="WBParaSite" id="TMUE_2000008152.1"/>
    </source>
</evidence>
<name>A0A5S6QMR9_TRIMR</name>
<evidence type="ECO:0000313" key="5">
    <source>
        <dbReference type="Proteomes" id="UP000046395"/>
    </source>
</evidence>
<dbReference type="FunFam" id="1.10.555.10:FF:000001">
    <property type="entry name" value="Rho GTPase activating protein 44"/>
    <property type="match status" value="1"/>
</dbReference>
<dbReference type="PANTHER" id="PTHR14130">
    <property type="entry name" value="3BP-1 RELATED RHOGAP"/>
    <property type="match status" value="1"/>
</dbReference>
<dbReference type="STRING" id="70415.A0A5S6QMR9"/>
<dbReference type="Pfam" id="PF00620">
    <property type="entry name" value="RhoGAP"/>
    <property type="match status" value="1"/>
</dbReference>
<feature type="domain" description="Rho-GAP" evidence="4">
    <location>
        <begin position="251"/>
        <end position="439"/>
    </location>
</feature>
<feature type="compositionally biased region" description="Polar residues" evidence="3">
    <location>
        <begin position="640"/>
        <end position="653"/>
    </location>
</feature>
<dbReference type="PANTHER" id="PTHR14130:SF14">
    <property type="entry name" value="RHO GTPASE-ACTIVATING PROTEIN 92B"/>
    <property type="match status" value="1"/>
</dbReference>
<dbReference type="GO" id="GO:0007165">
    <property type="term" value="P:signal transduction"/>
    <property type="evidence" value="ECO:0007669"/>
    <property type="project" value="InterPro"/>
</dbReference>
<feature type="compositionally biased region" description="Polar residues" evidence="3">
    <location>
        <begin position="460"/>
        <end position="473"/>
    </location>
</feature>
<reference evidence="6" key="1">
    <citation type="submission" date="2019-12" db="UniProtKB">
        <authorList>
            <consortium name="WormBaseParasite"/>
        </authorList>
    </citation>
    <scope>IDENTIFICATION</scope>
</reference>
<feature type="region of interest" description="Disordered" evidence="3">
    <location>
        <begin position="634"/>
        <end position="653"/>
    </location>
</feature>
<keyword evidence="2" id="KW-0597">Phosphoprotein</keyword>
<dbReference type="Gene3D" id="1.20.1270.60">
    <property type="entry name" value="Arfaptin homology (AH) domain/BAR domain"/>
    <property type="match status" value="1"/>
</dbReference>
<protein>
    <submittedName>
        <fullName evidence="6">Rho-GAP domain-containing protein</fullName>
    </submittedName>
</protein>
<dbReference type="SMART" id="SM00721">
    <property type="entry name" value="BAR"/>
    <property type="match status" value="1"/>
</dbReference>
<dbReference type="GO" id="GO:0032956">
    <property type="term" value="P:regulation of actin cytoskeleton organization"/>
    <property type="evidence" value="ECO:0007669"/>
    <property type="project" value="TreeGrafter"/>
</dbReference>
<dbReference type="InterPro" id="IPR008936">
    <property type="entry name" value="Rho_GTPase_activation_prot"/>
</dbReference>
<dbReference type="InterPro" id="IPR047165">
    <property type="entry name" value="RHG17/44/SH3BP1-like"/>
</dbReference>
<dbReference type="SUPFAM" id="SSF103657">
    <property type="entry name" value="BAR/IMD domain-like"/>
    <property type="match status" value="1"/>
</dbReference>
<keyword evidence="1" id="KW-0343">GTPase activation</keyword>
<dbReference type="SMART" id="SM00324">
    <property type="entry name" value="RhoGAP"/>
    <property type="match status" value="1"/>
</dbReference>
<dbReference type="GO" id="GO:0005737">
    <property type="term" value="C:cytoplasm"/>
    <property type="evidence" value="ECO:0007669"/>
    <property type="project" value="InterPro"/>
</dbReference>
<dbReference type="SUPFAM" id="SSF48350">
    <property type="entry name" value="GTPase activation domain, GAP"/>
    <property type="match status" value="1"/>
</dbReference>
<dbReference type="PROSITE" id="PS50238">
    <property type="entry name" value="RHOGAP"/>
    <property type="match status" value="1"/>
</dbReference>
<feature type="compositionally biased region" description="Low complexity" evidence="3">
    <location>
        <begin position="474"/>
        <end position="487"/>
    </location>
</feature>
<proteinExistence type="predicted"/>
<evidence type="ECO:0000259" key="4">
    <source>
        <dbReference type="PROSITE" id="PS50238"/>
    </source>
</evidence>
<feature type="region of interest" description="Disordered" evidence="3">
    <location>
        <begin position="454"/>
        <end position="522"/>
    </location>
</feature>
<dbReference type="GO" id="GO:0005096">
    <property type="term" value="F:GTPase activator activity"/>
    <property type="evidence" value="ECO:0007669"/>
    <property type="project" value="UniProtKB-KW"/>
</dbReference>
<keyword evidence="5" id="KW-1185">Reference proteome</keyword>
<dbReference type="GO" id="GO:0035020">
    <property type="term" value="P:regulation of Rac protein signal transduction"/>
    <property type="evidence" value="ECO:0007669"/>
    <property type="project" value="TreeGrafter"/>
</dbReference>
<organism evidence="5 6">
    <name type="scientific">Trichuris muris</name>
    <name type="common">Mouse whipworm</name>
    <dbReference type="NCBI Taxonomy" id="70415"/>
    <lineage>
        <taxon>Eukaryota</taxon>
        <taxon>Metazoa</taxon>
        <taxon>Ecdysozoa</taxon>
        <taxon>Nematoda</taxon>
        <taxon>Enoplea</taxon>
        <taxon>Dorylaimia</taxon>
        <taxon>Trichinellida</taxon>
        <taxon>Trichuridae</taxon>
        <taxon>Trichuris</taxon>
    </lineage>
</organism>
<dbReference type="WBParaSite" id="TMUE_2000008152.1">
    <property type="protein sequence ID" value="TMUE_2000008152.1"/>
    <property type="gene ID" value="WBGene00300155"/>
</dbReference>
<evidence type="ECO:0000256" key="3">
    <source>
        <dbReference type="SAM" id="MobiDB-lite"/>
    </source>
</evidence>
<evidence type="ECO:0000256" key="2">
    <source>
        <dbReference type="ARBA" id="ARBA00022553"/>
    </source>
</evidence>
<dbReference type="InterPro" id="IPR027267">
    <property type="entry name" value="AH/BAR_dom_sf"/>
</dbReference>
<dbReference type="InterPro" id="IPR000198">
    <property type="entry name" value="RhoGAP_dom"/>
</dbReference>
<dbReference type="Proteomes" id="UP000046395">
    <property type="component" value="Unassembled WGS sequence"/>
</dbReference>